<dbReference type="RefSeq" id="WP_304601130.1">
    <property type="nucleotide sequence ID" value="NZ_JAUQYO010000001.1"/>
</dbReference>
<dbReference type="EMBL" id="JAUQYP010000001">
    <property type="protein sequence ID" value="MDO8107509.1"/>
    <property type="molecule type" value="Genomic_DNA"/>
</dbReference>
<accession>A0ABT9D9D0</accession>
<evidence type="ECO:0000313" key="4">
    <source>
        <dbReference type="Proteomes" id="UP001232536"/>
    </source>
</evidence>
<feature type="transmembrane region" description="Helical" evidence="2">
    <location>
        <begin position="59"/>
        <end position="78"/>
    </location>
</feature>
<comment type="caution">
    <text evidence="3">The sequence shown here is derived from an EMBL/GenBank/DDBJ whole genome shotgun (WGS) entry which is preliminary data.</text>
</comment>
<feature type="compositionally biased region" description="Basic and acidic residues" evidence="1">
    <location>
        <begin position="87"/>
        <end position="98"/>
    </location>
</feature>
<name>A0ABT9D9D0_9CELL</name>
<evidence type="ECO:0000256" key="2">
    <source>
        <dbReference type="SAM" id="Phobius"/>
    </source>
</evidence>
<evidence type="ECO:0000256" key="1">
    <source>
        <dbReference type="SAM" id="MobiDB-lite"/>
    </source>
</evidence>
<reference evidence="3 4" key="1">
    <citation type="submission" date="2023-07" db="EMBL/GenBank/DDBJ databases">
        <title>Description of novel actinomycetes strains, isolated from tidal flat sediment.</title>
        <authorList>
            <person name="Lu C."/>
        </authorList>
    </citation>
    <scope>NUCLEOTIDE SEQUENCE [LARGE SCALE GENOMIC DNA]</scope>
    <source>
        <strain evidence="3 4">SYSU T00b441</strain>
    </source>
</reference>
<proteinExistence type="predicted"/>
<feature type="region of interest" description="Disordered" evidence="1">
    <location>
        <begin position="87"/>
        <end position="106"/>
    </location>
</feature>
<sequence>MRRPGRARGRGTSDVPRITSAREPLSDDLSRRTRRYLIQMGIRVVCFIGAVLVDGWFRWVLVAGAVVLPYVAVVLANAGRTRGEEAGTFVEPRHIEAGKDEDDGEH</sequence>
<gene>
    <name evidence="3" type="ORF">Q6348_09915</name>
</gene>
<organism evidence="3 4">
    <name type="scientific">Actinotalea lenta</name>
    <dbReference type="NCBI Taxonomy" id="3064654"/>
    <lineage>
        <taxon>Bacteria</taxon>
        <taxon>Bacillati</taxon>
        <taxon>Actinomycetota</taxon>
        <taxon>Actinomycetes</taxon>
        <taxon>Micrococcales</taxon>
        <taxon>Cellulomonadaceae</taxon>
        <taxon>Actinotalea</taxon>
    </lineage>
</organism>
<dbReference type="Proteomes" id="UP001232536">
    <property type="component" value="Unassembled WGS sequence"/>
</dbReference>
<keyword evidence="2" id="KW-1133">Transmembrane helix</keyword>
<keyword evidence="4" id="KW-1185">Reference proteome</keyword>
<feature type="transmembrane region" description="Helical" evidence="2">
    <location>
        <begin position="36"/>
        <end position="53"/>
    </location>
</feature>
<dbReference type="Pfam" id="PF11298">
    <property type="entry name" value="DUF3099"/>
    <property type="match status" value="1"/>
</dbReference>
<keyword evidence="2" id="KW-0472">Membrane</keyword>
<protein>
    <submittedName>
        <fullName evidence="3">DUF3099 domain-containing protein</fullName>
    </submittedName>
</protein>
<keyword evidence="2" id="KW-0812">Transmembrane</keyword>
<evidence type="ECO:0000313" key="3">
    <source>
        <dbReference type="EMBL" id="MDO8107509.1"/>
    </source>
</evidence>
<feature type="region of interest" description="Disordered" evidence="1">
    <location>
        <begin position="1"/>
        <end position="26"/>
    </location>
</feature>
<dbReference type="InterPro" id="IPR021449">
    <property type="entry name" value="DUF3099"/>
</dbReference>